<evidence type="ECO:0000256" key="5">
    <source>
        <dbReference type="SAM" id="MobiDB-lite"/>
    </source>
</evidence>
<dbReference type="GO" id="GO:0005576">
    <property type="term" value="C:extracellular region"/>
    <property type="evidence" value="ECO:0007669"/>
    <property type="project" value="UniProtKB-SubCell"/>
</dbReference>
<evidence type="ECO:0000313" key="8">
    <source>
        <dbReference type="EMBL" id="THU75204.1"/>
    </source>
</evidence>
<evidence type="ECO:0000256" key="3">
    <source>
        <dbReference type="ARBA" id="ARBA00022729"/>
    </source>
</evidence>
<dbReference type="SMART" id="SM00747">
    <property type="entry name" value="CFEM"/>
    <property type="match status" value="1"/>
</dbReference>
<accession>A0A4S8KID1</accession>
<name>A0A4S8KID1_DENBC</name>
<evidence type="ECO:0000256" key="4">
    <source>
        <dbReference type="ARBA" id="ARBA00023157"/>
    </source>
</evidence>
<feature type="domain" description="CFEM" evidence="7">
    <location>
        <begin position="1"/>
        <end position="116"/>
    </location>
</feature>
<reference evidence="8 9" key="1">
    <citation type="journal article" date="2019" name="Nat. Ecol. Evol.">
        <title>Megaphylogeny resolves global patterns of mushroom evolution.</title>
        <authorList>
            <person name="Varga T."/>
            <person name="Krizsan K."/>
            <person name="Foldi C."/>
            <person name="Dima B."/>
            <person name="Sanchez-Garcia M."/>
            <person name="Sanchez-Ramirez S."/>
            <person name="Szollosi G.J."/>
            <person name="Szarkandi J.G."/>
            <person name="Papp V."/>
            <person name="Albert L."/>
            <person name="Andreopoulos W."/>
            <person name="Angelini C."/>
            <person name="Antonin V."/>
            <person name="Barry K.W."/>
            <person name="Bougher N.L."/>
            <person name="Buchanan P."/>
            <person name="Buyck B."/>
            <person name="Bense V."/>
            <person name="Catcheside P."/>
            <person name="Chovatia M."/>
            <person name="Cooper J."/>
            <person name="Damon W."/>
            <person name="Desjardin D."/>
            <person name="Finy P."/>
            <person name="Geml J."/>
            <person name="Haridas S."/>
            <person name="Hughes K."/>
            <person name="Justo A."/>
            <person name="Karasinski D."/>
            <person name="Kautmanova I."/>
            <person name="Kiss B."/>
            <person name="Kocsube S."/>
            <person name="Kotiranta H."/>
            <person name="LaButti K.M."/>
            <person name="Lechner B.E."/>
            <person name="Liimatainen K."/>
            <person name="Lipzen A."/>
            <person name="Lukacs Z."/>
            <person name="Mihaltcheva S."/>
            <person name="Morgado L.N."/>
            <person name="Niskanen T."/>
            <person name="Noordeloos M.E."/>
            <person name="Ohm R.A."/>
            <person name="Ortiz-Santana B."/>
            <person name="Ovrebo C."/>
            <person name="Racz N."/>
            <person name="Riley R."/>
            <person name="Savchenko A."/>
            <person name="Shiryaev A."/>
            <person name="Soop K."/>
            <person name="Spirin V."/>
            <person name="Szebenyi C."/>
            <person name="Tomsovsky M."/>
            <person name="Tulloss R.E."/>
            <person name="Uehling J."/>
            <person name="Grigoriev I.V."/>
            <person name="Vagvolgyi C."/>
            <person name="Papp T."/>
            <person name="Martin F.M."/>
            <person name="Miettinen O."/>
            <person name="Hibbett D.S."/>
            <person name="Nagy L.G."/>
        </authorList>
    </citation>
    <scope>NUCLEOTIDE SEQUENCE [LARGE SCALE GENOMIC DNA]</scope>
    <source>
        <strain evidence="8 9">CBS 962.96</strain>
    </source>
</reference>
<proteinExistence type="predicted"/>
<feature type="compositionally biased region" description="Low complexity" evidence="5">
    <location>
        <begin position="88"/>
        <end position="115"/>
    </location>
</feature>
<dbReference type="PROSITE" id="PS52012">
    <property type="entry name" value="CFEM"/>
    <property type="match status" value="1"/>
</dbReference>
<feature type="region of interest" description="Disordered" evidence="5">
    <location>
        <begin position="88"/>
        <end position="128"/>
    </location>
</feature>
<protein>
    <recommendedName>
        <fullName evidence="7">CFEM domain-containing protein</fullName>
    </recommendedName>
</protein>
<dbReference type="Proteomes" id="UP000297245">
    <property type="component" value="Unassembled WGS sequence"/>
</dbReference>
<comment type="subcellular location">
    <subcellularLocation>
        <location evidence="1">Secreted</location>
    </subcellularLocation>
</comment>
<evidence type="ECO:0000259" key="7">
    <source>
        <dbReference type="PROSITE" id="PS52012"/>
    </source>
</evidence>
<keyword evidence="9" id="KW-1185">Reference proteome</keyword>
<dbReference type="OrthoDB" id="4505683at2759"/>
<sequence length="128" mass="12664">MVNHKLAILVGLLSAVAVNAQDTSGISQCVLSCVSSAASDNGCSSFTDLQCVCTNTAFQQASLQCLQSNCPDQVDAATQLQQQECASGTASRSSSTSSTSSATSASSSSSGNAAAQGMSVSRSAAVLG</sequence>
<evidence type="ECO:0000256" key="1">
    <source>
        <dbReference type="ARBA" id="ARBA00004613"/>
    </source>
</evidence>
<gene>
    <name evidence="8" type="ORF">K435DRAFT_707540</name>
</gene>
<feature type="chain" id="PRO_5020974647" description="CFEM domain-containing protein" evidence="6">
    <location>
        <begin position="21"/>
        <end position="128"/>
    </location>
</feature>
<evidence type="ECO:0000256" key="6">
    <source>
        <dbReference type="SAM" id="SignalP"/>
    </source>
</evidence>
<feature type="non-terminal residue" evidence="8">
    <location>
        <position position="128"/>
    </location>
</feature>
<evidence type="ECO:0000313" key="9">
    <source>
        <dbReference type="Proteomes" id="UP000297245"/>
    </source>
</evidence>
<keyword evidence="2" id="KW-0964">Secreted</keyword>
<keyword evidence="4" id="KW-1015">Disulfide bond</keyword>
<organism evidence="8 9">
    <name type="scientific">Dendrothele bispora (strain CBS 962.96)</name>
    <dbReference type="NCBI Taxonomy" id="1314807"/>
    <lineage>
        <taxon>Eukaryota</taxon>
        <taxon>Fungi</taxon>
        <taxon>Dikarya</taxon>
        <taxon>Basidiomycota</taxon>
        <taxon>Agaricomycotina</taxon>
        <taxon>Agaricomycetes</taxon>
        <taxon>Agaricomycetidae</taxon>
        <taxon>Agaricales</taxon>
        <taxon>Agaricales incertae sedis</taxon>
        <taxon>Dendrothele</taxon>
    </lineage>
</organism>
<dbReference type="EMBL" id="ML182676">
    <property type="protein sequence ID" value="THU75204.1"/>
    <property type="molecule type" value="Genomic_DNA"/>
</dbReference>
<dbReference type="AlphaFoldDB" id="A0A4S8KID1"/>
<dbReference type="Pfam" id="PF05730">
    <property type="entry name" value="CFEM"/>
    <property type="match status" value="1"/>
</dbReference>
<keyword evidence="3 6" id="KW-0732">Signal</keyword>
<dbReference type="InterPro" id="IPR008427">
    <property type="entry name" value="Extracellular_membr_CFEM_dom"/>
</dbReference>
<feature type="signal peptide" evidence="6">
    <location>
        <begin position="1"/>
        <end position="20"/>
    </location>
</feature>
<evidence type="ECO:0000256" key="2">
    <source>
        <dbReference type="ARBA" id="ARBA00022525"/>
    </source>
</evidence>